<dbReference type="AlphaFoldDB" id="A0A1I4T5D4"/>
<accession>A0A1I4T5D4</accession>
<evidence type="ECO:0000313" key="2">
    <source>
        <dbReference type="EMBL" id="SFM71968.1"/>
    </source>
</evidence>
<feature type="region of interest" description="Disordered" evidence="1">
    <location>
        <begin position="31"/>
        <end position="84"/>
    </location>
</feature>
<evidence type="ECO:0000256" key="1">
    <source>
        <dbReference type="SAM" id="MobiDB-lite"/>
    </source>
</evidence>
<sequence>MRKSIEDDLKAIGLGLDAGILPTVFNRGVIRPDNSSVVSKPSGQEKADARHQSTRSATRPWERPAGGQGTTGQSRSPDSGAPFVQSGLRSRYAEGIEECRDAYPGLLAFPQERQMWLFAESDLIEGLGRRAAFAIQLPYTTSRPVRAWGFWTTAVSKTWIGPRHTNFPDGSICAFEPRDKTWLPGGSVTGLVDLYSLWAVRHLYLEKYGKWPGRQSVPIAAERLLELGDDEFCGCEHPFGKYAQCCRSSDQKNTSGSELLDFAMKTRRPPAEVLQFVWNPTSPPPRRDPITRQT</sequence>
<protein>
    <submittedName>
        <fullName evidence="2">Uncharacterized protein</fullName>
    </submittedName>
</protein>
<proteinExistence type="predicted"/>
<evidence type="ECO:0000313" key="3">
    <source>
        <dbReference type="Proteomes" id="UP000199144"/>
    </source>
</evidence>
<organism evidence="2 3">
    <name type="scientific">Shimia aestuarii</name>
    <dbReference type="NCBI Taxonomy" id="254406"/>
    <lineage>
        <taxon>Bacteria</taxon>
        <taxon>Pseudomonadati</taxon>
        <taxon>Pseudomonadota</taxon>
        <taxon>Alphaproteobacteria</taxon>
        <taxon>Rhodobacterales</taxon>
        <taxon>Roseobacteraceae</taxon>
    </lineage>
</organism>
<gene>
    <name evidence="2" type="ORF">SAMN04488042_1143</name>
</gene>
<feature type="compositionally biased region" description="Polar residues" evidence="1">
    <location>
        <begin position="33"/>
        <end position="42"/>
    </location>
</feature>
<keyword evidence="3" id="KW-1185">Reference proteome</keyword>
<name>A0A1I4T5D4_9RHOB</name>
<dbReference type="STRING" id="254406.SAMN04488042_1143"/>
<dbReference type="Proteomes" id="UP000199144">
    <property type="component" value="Unassembled WGS sequence"/>
</dbReference>
<reference evidence="2 3" key="1">
    <citation type="submission" date="2016-10" db="EMBL/GenBank/DDBJ databases">
        <authorList>
            <person name="de Groot N.N."/>
        </authorList>
    </citation>
    <scope>NUCLEOTIDE SEQUENCE [LARGE SCALE GENOMIC DNA]</scope>
    <source>
        <strain evidence="2 3">DSM 15283</strain>
    </source>
</reference>
<dbReference type="EMBL" id="FOTQ01000014">
    <property type="protein sequence ID" value="SFM71968.1"/>
    <property type="molecule type" value="Genomic_DNA"/>
</dbReference>